<dbReference type="AlphaFoldDB" id="A0A9D3PT32"/>
<evidence type="ECO:0000256" key="1">
    <source>
        <dbReference type="SAM" id="MobiDB-lite"/>
    </source>
</evidence>
<gene>
    <name evidence="2" type="ORF">MATL_G00162910</name>
</gene>
<reference evidence="2" key="1">
    <citation type="submission" date="2021-01" db="EMBL/GenBank/DDBJ databases">
        <authorList>
            <person name="Zahm M."/>
            <person name="Roques C."/>
            <person name="Cabau C."/>
            <person name="Klopp C."/>
            <person name="Donnadieu C."/>
            <person name="Jouanno E."/>
            <person name="Lampietro C."/>
            <person name="Louis A."/>
            <person name="Herpin A."/>
            <person name="Echchiki A."/>
            <person name="Berthelot C."/>
            <person name="Parey E."/>
            <person name="Roest-Crollius H."/>
            <person name="Braasch I."/>
            <person name="Postlethwait J."/>
            <person name="Bobe J."/>
            <person name="Montfort J."/>
            <person name="Bouchez O."/>
            <person name="Begum T."/>
            <person name="Mejri S."/>
            <person name="Adams A."/>
            <person name="Chen W.-J."/>
            <person name="Guiguen Y."/>
        </authorList>
    </citation>
    <scope>NUCLEOTIDE SEQUENCE</scope>
    <source>
        <strain evidence="2">YG-15Mar2019-1</strain>
        <tissue evidence="2">Brain</tissue>
    </source>
</reference>
<dbReference type="Proteomes" id="UP001046870">
    <property type="component" value="Chromosome 13"/>
</dbReference>
<comment type="caution">
    <text evidence="2">The sequence shown here is derived from an EMBL/GenBank/DDBJ whole genome shotgun (WGS) entry which is preliminary data.</text>
</comment>
<evidence type="ECO:0000313" key="3">
    <source>
        <dbReference type="Proteomes" id="UP001046870"/>
    </source>
</evidence>
<organism evidence="2 3">
    <name type="scientific">Megalops atlanticus</name>
    <name type="common">Tarpon</name>
    <name type="synonym">Clupea gigantea</name>
    <dbReference type="NCBI Taxonomy" id="7932"/>
    <lineage>
        <taxon>Eukaryota</taxon>
        <taxon>Metazoa</taxon>
        <taxon>Chordata</taxon>
        <taxon>Craniata</taxon>
        <taxon>Vertebrata</taxon>
        <taxon>Euteleostomi</taxon>
        <taxon>Actinopterygii</taxon>
        <taxon>Neopterygii</taxon>
        <taxon>Teleostei</taxon>
        <taxon>Elopiformes</taxon>
        <taxon>Megalopidae</taxon>
        <taxon>Megalops</taxon>
    </lineage>
</organism>
<feature type="region of interest" description="Disordered" evidence="1">
    <location>
        <begin position="70"/>
        <end position="95"/>
    </location>
</feature>
<keyword evidence="3" id="KW-1185">Reference proteome</keyword>
<name>A0A9D3PT32_MEGAT</name>
<protein>
    <submittedName>
        <fullName evidence="2">Uncharacterized protein</fullName>
    </submittedName>
</protein>
<evidence type="ECO:0000313" key="2">
    <source>
        <dbReference type="EMBL" id="KAG7466264.1"/>
    </source>
</evidence>
<dbReference type="EMBL" id="JAFDVH010000013">
    <property type="protein sequence ID" value="KAG7466264.1"/>
    <property type="molecule type" value="Genomic_DNA"/>
</dbReference>
<accession>A0A9D3PT32</accession>
<sequence>MALNDMPRWGQEAGHCEICNADWPSRCDSTKETGLLDRRLELGYVDGVTQELIFLLDWACCCTGLNKEKRKKLPGSVPESSCSASTPGIDEIQGG</sequence>
<proteinExistence type="predicted"/>